<name>A0A8H6XNM8_9AGAR</name>
<sequence>MSSCSKCGASVVSKPDAFEFNITTGPRTLARISQLLATNEPPQEAELVVLRPVAQQTAARLACLDAEISRLHGQLRQLEEERATLAEYHAQNTTIFSPSRRIPSEILGEIFLWSLPSPCSLNVADSPWVLTHVCRLWRAVAVSKSSLWTRIHLNFANGKKYSLNIARTQIERARTLKVGFYGSHDHDSGPQVDMLQLLVERSSMWQELHLGLIAALVPPMSACAGRLPQLQRVRVQRDGQKSQAGIESVDFLRMAASLVEISVSNKTRFIPTPFPTSNRLTRYELDAPWTTHYELLKSLPNLRDVRIIRNFDRGVPWPAPGEFIHLMYLRYMYISRAECLDYIIAPALESVVLQHHRSGQIFSHLESFIARSSCVLRRLVISGLPETQPTEEILKHCPSVTELALRIGDFKTKDQDVERNVLCAFLTRFKFAISDSATPFLRLSKLDFSCQYADAIPYPLYLDMLDSWCNTRGCALKSSELLLPKAFIHPDSQSLARMSTLREAGLQIRSLSGETAQARVNQWIHVAGWR</sequence>
<gene>
    <name evidence="2" type="ORF">MSAN_01952000</name>
</gene>
<dbReference type="OrthoDB" id="3365698at2759"/>
<comment type="caution">
    <text evidence="2">The sequence shown here is derived from an EMBL/GenBank/DDBJ whole genome shotgun (WGS) entry which is preliminary data.</text>
</comment>
<keyword evidence="1" id="KW-0175">Coiled coil</keyword>
<protein>
    <submittedName>
        <fullName evidence="2">F-box domain-containing protein</fullName>
    </submittedName>
</protein>
<dbReference type="AlphaFoldDB" id="A0A8H6XNM8"/>
<dbReference type="SUPFAM" id="SSF52047">
    <property type="entry name" value="RNI-like"/>
    <property type="match status" value="1"/>
</dbReference>
<reference evidence="2" key="1">
    <citation type="submission" date="2020-05" db="EMBL/GenBank/DDBJ databases">
        <title>Mycena genomes resolve the evolution of fungal bioluminescence.</title>
        <authorList>
            <person name="Tsai I.J."/>
        </authorList>
    </citation>
    <scope>NUCLEOTIDE SEQUENCE</scope>
    <source>
        <strain evidence="2">160909Yilan</strain>
    </source>
</reference>
<proteinExistence type="predicted"/>
<dbReference type="Proteomes" id="UP000623467">
    <property type="component" value="Unassembled WGS sequence"/>
</dbReference>
<feature type="coiled-coil region" evidence="1">
    <location>
        <begin position="61"/>
        <end position="88"/>
    </location>
</feature>
<evidence type="ECO:0000256" key="1">
    <source>
        <dbReference type="SAM" id="Coils"/>
    </source>
</evidence>
<dbReference type="EMBL" id="JACAZH010000022">
    <property type="protein sequence ID" value="KAF7343717.1"/>
    <property type="molecule type" value="Genomic_DNA"/>
</dbReference>
<keyword evidence="3" id="KW-1185">Reference proteome</keyword>
<organism evidence="2 3">
    <name type="scientific">Mycena sanguinolenta</name>
    <dbReference type="NCBI Taxonomy" id="230812"/>
    <lineage>
        <taxon>Eukaryota</taxon>
        <taxon>Fungi</taxon>
        <taxon>Dikarya</taxon>
        <taxon>Basidiomycota</taxon>
        <taxon>Agaricomycotina</taxon>
        <taxon>Agaricomycetes</taxon>
        <taxon>Agaricomycetidae</taxon>
        <taxon>Agaricales</taxon>
        <taxon>Marasmiineae</taxon>
        <taxon>Mycenaceae</taxon>
        <taxon>Mycena</taxon>
    </lineage>
</organism>
<accession>A0A8H6XNM8</accession>
<evidence type="ECO:0000313" key="2">
    <source>
        <dbReference type="EMBL" id="KAF7343717.1"/>
    </source>
</evidence>
<evidence type="ECO:0000313" key="3">
    <source>
        <dbReference type="Proteomes" id="UP000623467"/>
    </source>
</evidence>